<dbReference type="InterPro" id="IPR027421">
    <property type="entry name" value="DNA_pol_lamdba_lyase_dom_sf"/>
</dbReference>
<dbReference type="STRING" id="595434.RISK_002725"/>
<dbReference type="RefSeq" id="WP_047814362.1">
    <property type="nucleotide sequence ID" value="NZ_LECT01000021.1"/>
</dbReference>
<dbReference type="PANTHER" id="PTHR11276">
    <property type="entry name" value="DNA POLYMERASE TYPE-X FAMILY MEMBER"/>
    <property type="match status" value="1"/>
</dbReference>
<evidence type="ECO:0000313" key="3">
    <source>
        <dbReference type="Proteomes" id="UP000036367"/>
    </source>
</evidence>
<dbReference type="Pfam" id="PF14520">
    <property type="entry name" value="HHH_5"/>
    <property type="match status" value="1"/>
</dbReference>
<dbReference type="InterPro" id="IPR010994">
    <property type="entry name" value="RuvA_2-like"/>
</dbReference>
<dbReference type="EMBL" id="LECT01000021">
    <property type="protein sequence ID" value="KLU05234.1"/>
    <property type="molecule type" value="Genomic_DNA"/>
</dbReference>
<dbReference type="Gene3D" id="1.10.150.20">
    <property type="entry name" value="5' to 3' exonuclease, C-terminal subdomain"/>
    <property type="match status" value="1"/>
</dbReference>
<dbReference type="PANTHER" id="PTHR11276:SF28">
    <property type="entry name" value="DNA POLYMERASE LAMBDA"/>
    <property type="match status" value="1"/>
</dbReference>
<dbReference type="Gene3D" id="1.10.150.110">
    <property type="entry name" value="DNA polymerase beta, N-terminal domain-like"/>
    <property type="match status" value="1"/>
</dbReference>
<name>A0A0J1EI69_RHOIS</name>
<dbReference type="InterPro" id="IPR010996">
    <property type="entry name" value="HHH_MUS81"/>
</dbReference>
<dbReference type="InterPro" id="IPR022312">
    <property type="entry name" value="DNA_pol_X"/>
</dbReference>
<evidence type="ECO:0000259" key="1">
    <source>
        <dbReference type="Pfam" id="PF14716"/>
    </source>
</evidence>
<gene>
    <name evidence="2" type="ORF">RISK_002725</name>
</gene>
<keyword evidence="3" id="KW-1185">Reference proteome</keyword>
<comment type="caution">
    <text evidence="2">The sequence shown here is derived from an EMBL/GenBank/DDBJ whole genome shotgun (WGS) entry which is preliminary data.</text>
</comment>
<dbReference type="OrthoDB" id="9808747at2"/>
<sequence length="329" mass="36734">MVVIESNAPLQAAEQIEGIRENKTFAKQLSEIADLLQEQHANEFRVRAYHAAAETVANLHCPVRDILERDGINGLVNLPTIGHSIAGLLQSAIQVGRIPLLDRLRGQSNAEHFFATLPGLGPELSHRIYDHLHIETLSELLIAAKDGRLEHVPGIGRKRREAIQASLTHRGVTQPPDSVSSPESQVTVDELLHIDCEYRKRVSEGTLTQIHPAGQKGSPSSAIPVWHTEQEGRHYTAMYSNTARAQQQHATHDWVIVFRDDASAHGRWTIITARFGELSGFRIVLGREQDCVAYYRQHNAYHQPKAGQTRYPELPTQWEEDAGRTGIHG</sequence>
<dbReference type="GO" id="GO:0003887">
    <property type="term" value="F:DNA-directed DNA polymerase activity"/>
    <property type="evidence" value="ECO:0007669"/>
    <property type="project" value="InterPro"/>
</dbReference>
<evidence type="ECO:0000313" key="2">
    <source>
        <dbReference type="EMBL" id="KLU05234.1"/>
    </source>
</evidence>
<protein>
    <submittedName>
        <fullName evidence="2">DNA synthesis and replication</fullName>
    </submittedName>
</protein>
<dbReference type="PATRIC" id="fig|595434.4.peg.2597"/>
<organism evidence="2 3">
    <name type="scientific">Rhodopirellula islandica</name>
    <dbReference type="NCBI Taxonomy" id="595434"/>
    <lineage>
        <taxon>Bacteria</taxon>
        <taxon>Pseudomonadati</taxon>
        <taxon>Planctomycetota</taxon>
        <taxon>Planctomycetia</taxon>
        <taxon>Pirellulales</taxon>
        <taxon>Pirellulaceae</taxon>
        <taxon>Rhodopirellula</taxon>
    </lineage>
</organism>
<dbReference type="SUPFAM" id="SSF47802">
    <property type="entry name" value="DNA polymerase beta, N-terminal domain-like"/>
    <property type="match status" value="1"/>
</dbReference>
<proteinExistence type="predicted"/>
<dbReference type="SUPFAM" id="SSF47781">
    <property type="entry name" value="RuvA domain 2-like"/>
    <property type="match status" value="1"/>
</dbReference>
<dbReference type="Proteomes" id="UP000036367">
    <property type="component" value="Unassembled WGS sequence"/>
</dbReference>
<dbReference type="Pfam" id="PF14716">
    <property type="entry name" value="HHH_8"/>
    <property type="match status" value="1"/>
</dbReference>
<dbReference type="GO" id="GO:0006281">
    <property type="term" value="P:DNA repair"/>
    <property type="evidence" value="ECO:0007669"/>
    <property type="project" value="InterPro"/>
</dbReference>
<accession>A0A0J1EI69</accession>
<dbReference type="AlphaFoldDB" id="A0A0J1EI69"/>
<reference evidence="2" key="1">
    <citation type="submission" date="2015-05" db="EMBL/GenBank/DDBJ databases">
        <title>Permanent draft genome of Rhodopirellula islandicus K833.</title>
        <authorList>
            <person name="Kizina J."/>
            <person name="Richter M."/>
            <person name="Glockner F.O."/>
            <person name="Harder J."/>
        </authorList>
    </citation>
    <scope>NUCLEOTIDE SEQUENCE [LARGE SCALE GENOMIC DNA]</scope>
    <source>
        <strain evidence="2">K833</strain>
    </source>
</reference>
<feature type="domain" description="Crossover junction endonuclease MUS81-like HHH" evidence="1">
    <location>
        <begin position="21"/>
        <end position="97"/>
    </location>
</feature>
<dbReference type="GO" id="GO:0003677">
    <property type="term" value="F:DNA binding"/>
    <property type="evidence" value="ECO:0007669"/>
    <property type="project" value="InterPro"/>
</dbReference>